<dbReference type="KEGG" id="vg:15013353"/>
<evidence type="ECO:0008006" key="3">
    <source>
        <dbReference type="Google" id="ProtNLM"/>
    </source>
</evidence>
<dbReference type="EMBL" id="HQ316584">
    <property type="protein sequence ID" value="AGG54544.1"/>
    <property type="molecule type" value="Genomic_DNA"/>
</dbReference>
<dbReference type="SUPFAM" id="SSF47240">
    <property type="entry name" value="Ferritin-like"/>
    <property type="match status" value="1"/>
</dbReference>
<evidence type="ECO:0000313" key="2">
    <source>
        <dbReference type="Proteomes" id="UP000202740"/>
    </source>
</evidence>
<dbReference type="RefSeq" id="YP_007676888.1">
    <property type="nucleotide sequence ID" value="NC_020872.1"/>
</dbReference>
<accession>M1TVU9</accession>
<dbReference type="Proteomes" id="UP000202740">
    <property type="component" value="Segment"/>
</dbReference>
<proteinExistence type="predicted"/>
<organism evidence="1 2">
    <name type="scientific">Cyanophage SS120-1</name>
    <dbReference type="NCBI Taxonomy" id="616674"/>
    <lineage>
        <taxon>Viruses</taxon>
        <taxon>Duplodnaviria</taxon>
        <taxon>Heunggongvirae</taxon>
        <taxon>Uroviricota</taxon>
        <taxon>Caudoviricetes</taxon>
        <taxon>Autographivirales</taxon>
        <taxon>Banchanvirus</taxon>
        <taxon>Banchanvirus SS1201</taxon>
    </lineage>
</organism>
<gene>
    <name evidence="1" type="ORF">CYYG_00043</name>
</gene>
<protein>
    <recommendedName>
        <fullName evidence="3">Ferritin-like domain-containing protein</fullName>
    </recommendedName>
</protein>
<dbReference type="GeneID" id="15013353"/>
<evidence type="ECO:0000313" key="1">
    <source>
        <dbReference type="EMBL" id="AGG54544.1"/>
    </source>
</evidence>
<sequence length="240" mass="27463">MSPYLKLIARKRKWTPVKVSKGKFVEGSEESIFRALSLRVLELPVKEFLQQGLEKDLPHVPGVVEALESNQKDEDKHDLGFQYVVDAHGVNDKSEREAQSILNSWLAAPEHPILKAAILERSVFFVLLPFYRFTGDIGLRTLSADISNDEIQHVKIHGMVAHDLGLKNTKNLNKLRKDTVAWVMDGLAIDNKNKYLNKDFWLQQSDNLYFRGKTEGLIETRRSRMPAFFEASNQNLPKYG</sequence>
<keyword evidence="2" id="KW-1185">Reference proteome</keyword>
<name>M1TVU9_9CAUD</name>
<dbReference type="InterPro" id="IPR009078">
    <property type="entry name" value="Ferritin-like_SF"/>
</dbReference>
<dbReference type="OrthoDB" id="7094at10239"/>
<reference evidence="1 2" key="1">
    <citation type="submission" date="2010-03" db="EMBL/GenBank/DDBJ databases">
        <title>The Genome Sequence of Cyanophage P-SSP9.</title>
        <authorList>
            <consortium name="The Broad Institute Genome Sequencing Platform"/>
            <person name="Henn M.R."/>
            <person name="Sullivan M.S."/>
            <person name="Osburne M.S."/>
            <person name="Levin J."/>
            <person name="Malboeuf C."/>
            <person name="Casali M."/>
            <person name="Russ C."/>
            <person name="Lennon N."/>
            <person name="Erlich R."/>
            <person name="Young S.K."/>
            <person name="Koehrsen M."/>
            <person name="Yandava C."/>
            <person name="Zeng Q."/>
            <person name="Alvarado L."/>
            <person name="Anderson S."/>
            <person name="Berlin A."/>
            <person name="Borenstein D."/>
            <person name="Chen Z."/>
            <person name="Engels R."/>
            <person name="Freedman E."/>
            <person name="Gellesch M."/>
            <person name="Goldberg J."/>
            <person name="Green L."/>
            <person name="Griggs A."/>
            <person name="Gujja S."/>
            <person name="Heiman D."/>
            <person name="Hepburn T."/>
            <person name="Howarth C."/>
            <person name="Jen D."/>
            <person name="Larson L."/>
            <person name="Lewis B."/>
            <person name="Mehta T."/>
            <person name="Park D."/>
            <person name="Pearson M."/>
            <person name="Roberts A."/>
            <person name="Ryan E."/>
            <person name="Saif S."/>
            <person name="Shea T."/>
            <person name="Shenoy N."/>
            <person name="Sisk P."/>
            <person name="Stolte C."/>
            <person name="Sykes S."/>
            <person name="Walk T."/>
            <person name="White J."/>
            <person name="Yu Q."/>
            <person name="Coleman M.L."/>
            <person name="Huang K.H."/>
            <person name="Weigele P.R."/>
            <person name="DeFrancesco A.S."/>
            <person name="Kern S.E."/>
            <person name="Thompson L.R."/>
            <person name="Fu R."/>
            <person name="Hombeck B."/>
            <person name="Chisholm S.W."/>
            <person name="Haas B."/>
            <person name="Nusbaum C."/>
            <person name="Galagan J."/>
            <person name="Birren B."/>
        </authorList>
    </citation>
    <scope>NUCLEOTIDE SEQUENCE [LARGE SCALE GENOMIC DNA]</scope>
    <source>
        <strain evidence="1 2">P-SSP9</strain>
    </source>
</reference>